<dbReference type="EMBL" id="AACS02000002">
    <property type="protein sequence ID" value="EFI28453.1"/>
    <property type="molecule type" value="Genomic_DNA"/>
</dbReference>
<feature type="compositionally biased region" description="Basic and acidic residues" evidence="1">
    <location>
        <begin position="38"/>
        <end position="50"/>
    </location>
</feature>
<name>D6RKZ3_COPC7</name>
<protein>
    <submittedName>
        <fullName evidence="2">Uncharacterized protein</fullName>
    </submittedName>
</protein>
<accession>D6RKZ3</accession>
<reference evidence="2 3" key="1">
    <citation type="journal article" date="2010" name="Proc. Natl. Acad. Sci. U.S.A.">
        <title>Insights into evolution of multicellular fungi from the assembled chromosomes of the mushroom Coprinopsis cinerea (Coprinus cinereus).</title>
        <authorList>
            <person name="Stajich J.E."/>
            <person name="Wilke S.K."/>
            <person name="Ahren D."/>
            <person name="Au C.H."/>
            <person name="Birren B.W."/>
            <person name="Borodovsky M."/>
            <person name="Burns C."/>
            <person name="Canback B."/>
            <person name="Casselton L.A."/>
            <person name="Cheng C.K."/>
            <person name="Deng J."/>
            <person name="Dietrich F.S."/>
            <person name="Fargo D.C."/>
            <person name="Farman M.L."/>
            <person name="Gathman A.C."/>
            <person name="Goldberg J."/>
            <person name="Guigo R."/>
            <person name="Hoegger P.J."/>
            <person name="Hooker J.B."/>
            <person name="Huggins A."/>
            <person name="James T.Y."/>
            <person name="Kamada T."/>
            <person name="Kilaru S."/>
            <person name="Kodira C."/>
            <person name="Kues U."/>
            <person name="Kupfer D."/>
            <person name="Kwan H.S."/>
            <person name="Lomsadze A."/>
            <person name="Li W."/>
            <person name="Lilly W.W."/>
            <person name="Ma L.J."/>
            <person name="Mackey A.J."/>
            <person name="Manning G."/>
            <person name="Martin F."/>
            <person name="Muraguchi H."/>
            <person name="Natvig D.O."/>
            <person name="Palmerini H."/>
            <person name="Ramesh M.A."/>
            <person name="Rehmeyer C.J."/>
            <person name="Roe B.A."/>
            <person name="Shenoy N."/>
            <person name="Stanke M."/>
            <person name="Ter-Hovhannisyan V."/>
            <person name="Tunlid A."/>
            <person name="Velagapudi R."/>
            <person name="Vision T.J."/>
            <person name="Zeng Q."/>
            <person name="Zolan M.E."/>
            <person name="Pukkila P.J."/>
        </authorList>
    </citation>
    <scope>NUCLEOTIDE SEQUENCE [LARGE SCALE GENOMIC DNA]</scope>
    <source>
        <strain evidence="3">Okayama-7 / 130 / ATCC MYA-4618 / FGSC 9003</strain>
    </source>
</reference>
<dbReference type="AlphaFoldDB" id="D6RKZ3"/>
<gene>
    <name evidence="2" type="ORF">CC1G_13986</name>
</gene>
<keyword evidence="3" id="KW-1185">Reference proteome</keyword>
<evidence type="ECO:0000256" key="1">
    <source>
        <dbReference type="SAM" id="MobiDB-lite"/>
    </source>
</evidence>
<feature type="region of interest" description="Disordered" evidence="1">
    <location>
        <begin position="1"/>
        <end position="87"/>
    </location>
</feature>
<dbReference type="Proteomes" id="UP000001861">
    <property type="component" value="Unassembled WGS sequence"/>
</dbReference>
<sequence length="329" mass="33263">MAGAAGGGERVLDEDGEMALTDVDAVGRDNASNLSGELHPEEAGPDHGAVEEAVLTSVDALGTGVGSNLSGEPHLGHTSSGGPDEQREPVALELTGSGIDDTGKGAVDWPEEACWPSGGLDGDQCRYGEVDRFDGPISFTFDEADDSAQFGAFTGFHFEVEAVTVPGSVGRGGRGGGNDGGSGASAVPWFAVVGAFPAFCFFLLRLADLVVAVDEFDGLGVVDVAPVAREADHLPSTTIVFFAMFADKALGPLGGGFSAFTKLGVDGRIPRGFCKGSEFTDLLKCLGPVGMGLLCRVVLLEDATALTRGDGGAGEGLSVVGPALGNAVG</sequence>
<evidence type="ECO:0000313" key="2">
    <source>
        <dbReference type="EMBL" id="EFI28453.1"/>
    </source>
</evidence>
<comment type="caution">
    <text evidence="2">The sequence shown here is derived from an EMBL/GenBank/DDBJ whole genome shotgun (WGS) entry which is preliminary data.</text>
</comment>
<dbReference type="HOGENOM" id="CLU_844718_0_0_1"/>
<evidence type="ECO:0000313" key="3">
    <source>
        <dbReference type="Proteomes" id="UP000001861"/>
    </source>
</evidence>
<proteinExistence type="predicted"/>
<dbReference type="InParanoid" id="D6RKZ3"/>
<dbReference type="KEGG" id="cci:CC1G_13986"/>
<dbReference type="GeneID" id="9379940"/>
<dbReference type="RefSeq" id="XP_002911947.1">
    <property type="nucleotide sequence ID" value="XM_002911901.1"/>
</dbReference>
<dbReference type="VEuPathDB" id="FungiDB:CC1G_13986"/>
<organism evidence="2 3">
    <name type="scientific">Coprinopsis cinerea (strain Okayama-7 / 130 / ATCC MYA-4618 / FGSC 9003)</name>
    <name type="common">Inky cap fungus</name>
    <name type="synonym">Hormographiella aspergillata</name>
    <dbReference type="NCBI Taxonomy" id="240176"/>
    <lineage>
        <taxon>Eukaryota</taxon>
        <taxon>Fungi</taxon>
        <taxon>Dikarya</taxon>
        <taxon>Basidiomycota</taxon>
        <taxon>Agaricomycotina</taxon>
        <taxon>Agaricomycetes</taxon>
        <taxon>Agaricomycetidae</taxon>
        <taxon>Agaricales</taxon>
        <taxon>Agaricineae</taxon>
        <taxon>Psathyrellaceae</taxon>
        <taxon>Coprinopsis</taxon>
    </lineage>
</organism>